<dbReference type="Proteomes" id="UP000811545">
    <property type="component" value="Unassembled WGS sequence"/>
</dbReference>
<accession>A0A9E2F192</accession>
<dbReference type="Pfam" id="PF05223">
    <property type="entry name" value="MecA_N"/>
    <property type="match status" value="1"/>
</dbReference>
<reference evidence="2 3" key="1">
    <citation type="journal article" date="2021" name="bioRxiv">
        <title>Unique metabolic strategies in Hadean analogues reveal hints for primordial physiology.</title>
        <authorList>
            <person name="Nobu M.K."/>
            <person name="Nakai R."/>
            <person name="Tamazawa S."/>
            <person name="Mori H."/>
            <person name="Toyoda A."/>
            <person name="Ijiri A."/>
            <person name="Suzuki S."/>
            <person name="Kurokawa K."/>
            <person name="Kamagata Y."/>
            <person name="Tamaki H."/>
        </authorList>
    </citation>
    <scope>NUCLEOTIDE SEQUENCE [LARGE SCALE GENOMIC DNA]</scope>
    <source>
        <strain evidence="2">BS525</strain>
    </source>
</reference>
<evidence type="ECO:0000259" key="1">
    <source>
        <dbReference type="Pfam" id="PF05223"/>
    </source>
</evidence>
<organism evidence="2 3">
    <name type="scientific">Psychracetigena formicireducens</name>
    <dbReference type="NCBI Taxonomy" id="2986056"/>
    <lineage>
        <taxon>Bacteria</taxon>
        <taxon>Bacillati</taxon>
        <taxon>Candidatus Lithacetigenota</taxon>
        <taxon>Candidatus Psychracetigena</taxon>
    </lineage>
</organism>
<evidence type="ECO:0000313" key="3">
    <source>
        <dbReference type="Proteomes" id="UP000811545"/>
    </source>
</evidence>
<comment type="caution">
    <text evidence="2">The sequence shown here is derived from an EMBL/GenBank/DDBJ whole genome shotgun (WGS) entry which is preliminary data.</text>
</comment>
<dbReference type="AlphaFoldDB" id="A0A9E2F192"/>
<feature type="domain" description="NTF2-like N-terminal transpeptidase" evidence="1">
    <location>
        <begin position="27"/>
        <end position="123"/>
    </location>
</feature>
<proteinExistence type="predicted"/>
<evidence type="ECO:0000313" key="2">
    <source>
        <dbReference type="EMBL" id="MBT9145214.1"/>
    </source>
</evidence>
<gene>
    <name evidence="2" type="ORF">DDT42_01084</name>
</gene>
<dbReference type="EMBL" id="QLTW01000061">
    <property type="protein sequence ID" value="MBT9145214.1"/>
    <property type="molecule type" value="Genomic_DNA"/>
</dbReference>
<name>A0A9E2F192_PSYF1</name>
<sequence>MSPLKYVTILVIFLFLLSLPSCAIEQKPEEVLENYISLLLRGYIDHAYELLSAKVKEKSTREEFIHALKIYQGRLKSFHLISKKEDNGIVALEYEVVIIHEQGKEKKLTSTAYLSQENRKWKILNPGF</sequence>
<dbReference type="InterPro" id="IPR007887">
    <property type="entry name" value="MecA_N"/>
</dbReference>
<protein>
    <recommendedName>
        <fullName evidence="1">NTF2-like N-terminal transpeptidase domain-containing protein</fullName>
    </recommendedName>
</protein>
<dbReference type="GO" id="GO:0046677">
    <property type="term" value="P:response to antibiotic"/>
    <property type="evidence" value="ECO:0007669"/>
    <property type="project" value="InterPro"/>
</dbReference>